<dbReference type="KEGG" id="orp:MOP44_18340"/>
<dbReference type="PANTHER" id="PTHR35089">
    <property type="entry name" value="CHAPERONE PROTEIN SKP"/>
    <property type="match status" value="1"/>
</dbReference>
<evidence type="ECO:0000256" key="2">
    <source>
        <dbReference type="ARBA" id="ARBA00022729"/>
    </source>
</evidence>
<dbReference type="InterPro" id="IPR005632">
    <property type="entry name" value="Chaperone_Skp"/>
</dbReference>
<dbReference type="InterPro" id="IPR024930">
    <property type="entry name" value="Skp_dom_sf"/>
</dbReference>
<evidence type="ECO:0000256" key="3">
    <source>
        <dbReference type="SAM" id="Coils"/>
    </source>
</evidence>
<evidence type="ECO:0000256" key="1">
    <source>
        <dbReference type="ARBA" id="ARBA00009091"/>
    </source>
</evidence>
<evidence type="ECO:0000256" key="4">
    <source>
        <dbReference type="SAM" id="MobiDB-lite"/>
    </source>
</evidence>
<feature type="chain" id="PRO_5039933573" evidence="5">
    <location>
        <begin position="22"/>
        <end position="209"/>
    </location>
</feature>
<feature type="region of interest" description="Disordered" evidence="4">
    <location>
        <begin position="187"/>
        <end position="209"/>
    </location>
</feature>
<feature type="signal peptide" evidence="5">
    <location>
        <begin position="1"/>
        <end position="21"/>
    </location>
</feature>
<feature type="compositionally biased region" description="Pro residues" evidence="4">
    <location>
        <begin position="191"/>
        <end position="209"/>
    </location>
</feature>
<evidence type="ECO:0000313" key="6">
    <source>
        <dbReference type="EMBL" id="UWZ82525.1"/>
    </source>
</evidence>
<dbReference type="Proteomes" id="UP001059380">
    <property type="component" value="Chromosome"/>
</dbReference>
<name>A0A9J7BMW8_9BACT</name>
<dbReference type="AlphaFoldDB" id="A0A9J7BMW8"/>
<organism evidence="6 7">
    <name type="scientific">Occallatibacter riparius</name>
    <dbReference type="NCBI Taxonomy" id="1002689"/>
    <lineage>
        <taxon>Bacteria</taxon>
        <taxon>Pseudomonadati</taxon>
        <taxon>Acidobacteriota</taxon>
        <taxon>Terriglobia</taxon>
        <taxon>Terriglobales</taxon>
        <taxon>Acidobacteriaceae</taxon>
        <taxon>Occallatibacter</taxon>
    </lineage>
</organism>
<sequence length="209" mass="22191">MKRAKAVSVILAAGMSLAAAAQNPAATAAGSTPAPKVGIIQFQAAVTATNEFQRDVAALQKKFQPQRDQLKSLSDEIDALSKQLQSQGATLSDADRTAKGRQLDEKQKQAQRLADDAQNDYSQQLQDVFSRVAQKVDQLVLDYSKQQGFTVVIDGGATGQQDQTPMVLYWAPSTDISKTIVDAYNTKSGVPAPPPETPSAPAPAPAAPR</sequence>
<dbReference type="GO" id="GO:0050821">
    <property type="term" value="P:protein stabilization"/>
    <property type="evidence" value="ECO:0007669"/>
    <property type="project" value="TreeGrafter"/>
</dbReference>
<gene>
    <name evidence="6" type="ORF">MOP44_18340</name>
</gene>
<dbReference type="SMART" id="SM00935">
    <property type="entry name" value="OmpH"/>
    <property type="match status" value="1"/>
</dbReference>
<keyword evidence="2 5" id="KW-0732">Signal</keyword>
<dbReference type="GO" id="GO:0051082">
    <property type="term" value="F:unfolded protein binding"/>
    <property type="evidence" value="ECO:0007669"/>
    <property type="project" value="InterPro"/>
</dbReference>
<dbReference type="Pfam" id="PF03938">
    <property type="entry name" value="OmpH"/>
    <property type="match status" value="1"/>
</dbReference>
<dbReference type="GO" id="GO:0005829">
    <property type="term" value="C:cytosol"/>
    <property type="evidence" value="ECO:0007669"/>
    <property type="project" value="TreeGrafter"/>
</dbReference>
<dbReference type="SUPFAM" id="SSF111384">
    <property type="entry name" value="OmpH-like"/>
    <property type="match status" value="1"/>
</dbReference>
<evidence type="ECO:0000313" key="7">
    <source>
        <dbReference type="Proteomes" id="UP001059380"/>
    </source>
</evidence>
<comment type="similarity">
    <text evidence="1">Belongs to the Skp family.</text>
</comment>
<accession>A0A9J7BMW8</accession>
<feature type="coiled-coil region" evidence="3">
    <location>
        <begin position="70"/>
        <end position="120"/>
    </location>
</feature>
<dbReference type="EMBL" id="CP093313">
    <property type="protein sequence ID" value="UWZ82525.1"/>
    <property type="molecule type" value="Genomic_DNA"/>
</dbReference>
<dbReference type="PANTHER" id="PTHR35089:SF1">
    <property type="entry name" value="CHAPERONE PROTEIN SKP"/>
    <property type="match status" value="1"/>
</dbReference>
<keyword evidence="7" id="KW-1185">Reference proteome</keyword>
<reference evidence="6" key="1">
    <citation type="submission" date="2021-04" db="EMBL/GenBank/DDBJ databases">
        <title>Phylogenetic analysis of Acidobacteriaceae.</title>
        <authorList>
            <person name="Qiu L."/>
            <person name="Zhang Q."/>
        </authorList>
    </citation>
    <scope>NUCLEOTIDE SEQUENCE</scope>
    <source>
        <strain evidence="6">DSM 25168</strain>
    </source>
</reference>
<protein>
    <submittedName>
        <fullName evidence="6">OmpH family outer membrane protein</fullName>
    </submittedName>
</protein>
<dbReference type="RefSeq" id="WP_260791709.1">
    <property type="nucleotide sequence ID" value="NZ_CP093313.1"/>
</dbReference>
<proteinExistence type="inferred from homology"/>
<dbReference type="Gene3D" id="3.30.910.20">
    <property type="entry name" value="Skp domain"/>
    <property type="match status" value="1"/>
</dbReference>
<evidence type="ECO:0000256" key="5">
    <source>
        <dbReference type="SAM" id="SignalP"/>
    </source>
</evidence>
<keyword evidence="3" id="KW-0175">Coiled coil</keyword>